<name>A0AAU7CGI9_9BACT</name>
<keyword evidence="2 5" id="KW-0812">Transmembrane</keyword>
<evidence type="ECO:0000313" key="6">
    <source>
        <dbReference type="EMBL" id="XBH04203.1"/>
    </source>
</evidence>
<comment type="subunit">
    <text evidence="5">Forms a complex with TatA.</text>
</comment>
<dbReference type="HAMAP" id="MF_00902">
    <property type="entry name" value="TatC"/>
    <property type="match status" value="1"/>
</dbReference>
<comment type="function">
    <text evidence="5">Part of the twin-arginine translocation (Tat) system that transports large folded proteins containing a characteristic twin-arginine motif in their signal peptide across membranes.</text>
</comment>
<feature type="transmembrane region" description="Helical" evidence="5">
    <location>
        <begin position="286"/>
        <end position="302"/>
    </location>
</feature>
<feature type="transmembrane region" description="Helical" evidence="5">
    <location>
        <begin position="30"/>
        <end position="49"/>
    </location>
</feature>
<gene>
    <name evidence="5 6" type="primary">tatC</name>
    <name evidence="6" type="ORF">V5E97_38810</name>
</gene>
<dbReference type="Pfam" id="PF00902">
    <property type="entry name" value="TatC"/>
    <property type="match status" value="1"/>
</dbReference>
<keyword evidence="3 5" id="KW-1133">Transmembrane helix</keyword>
<dbReference type="GO" id="GO:0009977">
    <property type="term" value="F:proton motive force dependent protein transmembrane transporter activity"/>
    <property type="evidence" value="ECO:0007669"/>
    <property type="project" value="TreeGrafter"/>
</dbReference>
<comment type="similarity">
    <text evidence="5">Belongs to the TatC family.</text>
</comment>
<dbReference type="RefSeq" id="WP_406696956.1">
    <property type="nucleotide sequence ID" value="NZ_CP155447.1"/>
</dbReference>
<evidence type="ECO:0000256" key="3">
    <source>
        <dbReference type="ARBA" id="ARBA00022989"/>
    </source>
</evidence>
<dbReference type="GO" id="GO:0033281">
    <property type="term" value="C:TAT protein transport complex"/>
    <property type="evidence" value="ECO:0007669"/>
    <property type="project" value="UniProtKB-UniRule"/>
</dbReference>
<evidence type="ECO:0000256" key="2">
    <source>
        <dbReference type="ARBA" id="ARBA00022692"/>
    </source>
</evidence>
<dbReference type="NCBIfam" id="TIGR00945">
    <property type="entry name" value="tatC"/>
    <property type="match status" value="1"/>
</dbReference>
<keyword evidence="5" id="KW-0653">Protein transport</keyword>
<proteinExistence type="inferred from homology"/>
<keyword evidence="5" id="KW-0813">Transport</keyword>
<comment type="subcellular location">
    <subcellularLocation>
        <location evidence="5">Cell membrane</location>
        <topology evidence="5">Multi-pass membrane protein</topology>
    </subcellularLocation>
    <subcellularLocation>
        <location evidence="1">Membrane</location>
        <topology evidence="1">Multi-pass membrane protein</topology>
    </subcellularLocation>
</comment>
<keyword evidence="5" id="KW-0811">Translocation</keyword>
<organism evidence="6">
    <name type="scientific">Singulisphaera sp. Ch08</name>
    <dbReference type="NCBI Taxonomy" id="3120278"/>
    <lineage>
        <taxon>Bacteria</taxon>
        <taxon>Pseudomonadati</taxon>
        <taxon>Planctomycetota</taxon>
        <taxon>Planctomycetia</taxon>
        <taxon>Isosphaerales</taxon>
        <taxon>Isosphaeraceae</taxon>
        <taxon>Singulisphaera</taxon>
    </lineage>
</organism>
<comment type="caution">
    <text evidence="5">Lacks conserved residue(s) required for the propagation of feature annotation.</text>
</comment>
<feature type="transmembrane region" description="Helical" evidence="5">
    <location>
        <begin position="200"/>
        <end position="228"/>
    </location>
</feature>
<sequence length="334" mass="36989">MPTEQDLFAEERSMVAMSLGDHIEELRRHLILALLGLVAGIVVTVIPPLNLGRQVVRQMQEPAQRTLSTFYAEQALQKAAAAEAVGSYTSIPTRIPADVFARAVRQVFPDLPARQTAPLKIRYVELPLELKDSGLISAVEANVERTDSLIALGPMEPALIFVRVCFVTGLVLASPWVFYQVWAFIAAGLYRHERASLYKYLPYSLVLFLAGVFLCFFAVLPLTLRFLLEFNVWLGVKPMLRLSEWMGFATILPLVFGLCFQTPLVMLFLAMIGIFTASDYRAKRRLAFLIIIIVAALLTPGPDVVSMLLLSVPMALLYELGILLVGEPRPAAVG</sequence>
<feature type="transmembrane region" description="Helical" evidence="5">
    <location>
        <begin position="158"/>
        <end position="179"/>
    </location>
</feature>
<dbReference type="EMBL" id="CP155447">
    <property type="protein sequence ID" value="XBH04203.1"/>
    <property type="molecule type" value="Genomic_DNA"/>
</dbReference>
<evidence type="ECO:0000256" key="1">
    <source>
        <dbReference type="ARBA" id="ARBA00004141"/>
    </source>
</evidence>
<feature type="transmembrane region" description="Helical" evidence="5">
    <location>
        <begin position="248"/>
        <end position="274"/>
    </location>
</feature>
<keyword evidence="5" id="KW-1003">Cell membrane</keyword>
<dbReference type="PANTHER" id="PTHR30371:SF0">
    <property type="entry name" value="SEC-INDEPENDENT PROTEIN TRANSLOCASE PROTEIN TATC, CHLOROPLASTIC-RELATED"/>
    <property type="match status" value="1"/>
</dbReference>
<accession>A0AAU7CGI9</accession>
<dbReference type="InterPro" id="IPR002033">
    <property type="entry name" value="TatC"/>
</dbReference>
<dbReference type="GO" id="GO:0043953">
    <property type="term" value="P:protein transport by the Tat complex"/>
    <property type="evidence" value="ECO:0007669"/>
    <property type="project" value="UniProtKB-UniRule"/>
</dbReference>
<protein>
    <recommendedName>
        <fullName evidence="5">Sec-independent protein translocase protein TatC</fullName>
    </recommendedName>
</protein>
<reference evidence="6" key="1">
    <citation type="submission" date="2024-05" db="EMBL/GenBank/DDBJ databases">
        <title>Planctomycetes of the genus Singulisphaera possess chitinolytic capabilities.</title>
        <authorList>
            <person name="Ivanova A."/>
        </authorList>
    </citation>
    <scope>NUCLEOTIDE SEQUENCE</scope>
    <source>
        <strain evidence="6">Ch08T</strain>
    </source>
</reference>
<dbReference type="AlphaFoldDB" id="A0AAU7CGI9"/>
<evidence type="ECO:0000256" key="5">
    <source>
        <dbReference type="HAMAP-Rule" id="MF_00902"/>
    </source>
</evidence>
<evidence type="ECO:0000256" key="4">
    <source>
        <dbReference type="ARBA" id="ARBA00023136"/>
    </source>
</evidence>
<dbReference type="GO" id="GO:0065002">
    <property type="term" value="P:intracellular protein transmembrane transport"/>
    <property type="evidence" value="ECO:0007669"/>
    <property type="project" value="TreeGrafter"/>
</dbReference>
<dbReference type="PANTHER" id="PTHR30371">
    <property type="entry name" value="SEC-INDEPENDENT PROTEIN TRANSLOCASE PROTEIN TATC"/>
    <property type="match status" value="1"/>
</dbReference>
<keyword evidence="4 5" id="KW-0472">Membrane</keyword>